<organism evidence="5 6">
    <name type="scientific">Discina gigas</name>
    <dbReference type="NCBI Taxonomy" id="1032678"/>
    <lineage>
        <taxon>Eukaryota</taxon>
        <taxon>Fungi</taxon>
        <taxon>Dikarya</taxon>
        <taxon>Ascomycota</taxon>
        <taxon>Pezizomycotina</taxon>
        <taxon>Pezizomycetes</taxon>
        <taxon>Pezizales</taxon>
        <taxon>Discinaceae</taxon>
        <taxon>Discina</taxon>
    </lineage>
</organism>
<feature type="compositionally biased region" description="Low complexity" evidence="3">
    <location>
        <begin position="802"/>
        <end position="816"/>
    </location>
</feature>
<dbReference type="PANTHER" id="PTHR46910:SF39">
    <property type="entry name" value="ZN(II)2CYS6 TRANSCRIPTION FACTOR (EUROFUNG)"/>
    <property type="match status" value="1"/>
</dbReference>
<feature type="compositionally biased region" description="Low complexity" evidence="3">
    <location>
        <begin position="118"/>
        <end position="131"/>
    </location>
</feature>
<evidence type="ECO:0000313" key="5">
    <source>
        <dbReference type="EMBL" id="KAL0631257.1"/>
    </source>
</evidence>
<accession>A0ABR3G6B8</accession>
<dbReference type="PROSITE" id="PS00463">
    <property type="entry name" value="ZN2_CY6_FUNGAL_1"/>
    <property type="match status" value="1"/>
</dbReference>
<dbReference type="Pfam" id="PF00172">
    <property type="entry name" value="Zn_clus"/>
    <property type="match status" value="1"/>
</dbReference>
<dbReference type="CDD" id="cd00067">
    <property type="entry name" value="GAL4"/>
    <property type="match status" value="1"/>
</dbReference>
<dbReference type="InterPro" id="IPR001138">
    <property type="entry name" value="Zn2Cys6_DnaBD"/>
</dbReference>
<feature type="region of interest" description="Disordered" evidence="3">
    <location>
        <begin position="114"/>
        <end position="133"/>
    </location>
</feature>
<name>A0ABR3G6B8_9PEZI</name>
<evidence type="ECO:0000256" key="3">
    <source>
        <dbReference type="SAM" id="MobiDB-lite"/>
    </source>
</evidence>
<evidence type="ECO:0000256" key="1">
    <source>
        <dbReference type="ARBA" id="ARBA00022723"/>
    </source>
</evidence>
<evidence type="ECO:0000256" key="2">
    <source>
        <dbReference type="ARBA" id="ARBA00023242"/>
    </source>
</evidence>
<keyword evidence="6" id="KW-1185">Reference proteome</keyword>
<dbReference type="PANTHER" id="PTHR46910">
    <property type="entry name" value="TRANSCRIPTION FACTOR PDR1"/>
    <property type="match status" value="1"/>
</dbReference>
<dbReference type="EMBL" id="JBBBZM010000274">
    <property type="protein sequence ID" value="KAL0631257.1"/>
    <property type="molecule type" value="Genomic_DNA"/>
</dbReference>
<evidence type="ECO:0000259" key="4">
    <source>
        <dbReference type="PROSITE" id="PS50048"/>
    </source>
</evidence>
<dbReference type="InterPro" id="IPR050987">
    <property type="entry name" value="AtrR-like"/>
</dbReference>
<dbReference type="InterPro" id="IPR036864">
    <property type="entry name" value="Zn2-C6_fun-type_DNA-bd_sf"/>
</dbReference>
<dbReference type="SMART" id="SM00906">
    <property type="entry name" value="Fungal_trans"/>
    <property type="match status" value="1"/>
</dbReference>
<reference evidence="5 6" key="1">
    <citation type="submission" date="2024-02" db="EMBL/GenBank/DDBJ databases">
        <title>Discinaceae phylogenomics.</title>
        <authorList>
            <person name="Dirks A.C."/>
            <person name="James T.Y."/>
        </authorList>
    </citation>
    <scope>NUCLEOTIDE SEQUENCE [LARGE SCALE GENOMIC DNA]</scope>
    <source>
        <strain evidence="5 6">ACD0624</strain>
    </source>
</reference>
<dbReference type="CDD" id="cd12148">
    <property type="entry name" value="fungal_TF_MHR"/>
    <property type="match status" value="1"/>
</dbReference>
<dbReference type="Gene3D" id="4.10.240.10">
    <property type="entry name" value="Zn(2)-C6 fungal-type DNA-binding domain"/>
    <property type="match status" value="1"/>
</dbReference>
<proteinExistence type="predicted"/>
<protein>
    <recommendedName>
        <fullName evidence="4">Zn(2)-C6 fungal-type domain-containing protein</fullName>
    </recommendedName>
</protein>
<sequence>MSAQLELQFQHRRRASTNRQRPKVRDEDRKRIAVACDHCKTRKIRCTGEQPCRQCHLANITCHYPPTSAKIVVPEVYVDKLQSRIFALEKALYEAVPDQTAREEIAGRFGVKFQGQAGTSSGDPSSPSTGSWPEGGIFFPGSPAIGGEDFEADDEPGRLLNDSEGYSRFIGDSAGATFLDKIRDFIRSTVPLIPRHVSYLAAQSFPNDPTFSFTSVTSSYYTHDSLPLSLPVTDPYTLPPKAPVLKLLEAFLKFCACGTASHAVAGGGIFHWFNPRQLYLEIESLYDATTYNPSLPGEVSSVDYTSLCTVNMVLALSCQVMATSSASSPIEDELAGLSPPWRPFVPGPGPASPHMDQAYVHPREQSSAYPSGSANTLPGMTFFARAKLLFVNPVEEASLPSLRITTLMSFYLLSANRRDAAYMYIGLAVRMAVAHGLHRTWRKGEWVSGGIGRYSGAGLQDSSVPNSEGQLRKRIEHEERKREFWNIYVLDRLFSCLMGRPVMLSDEDIDVDLPSNVGDELPSGAGLCAHVRLSKVMGDIVNNVYRVRKAGNGLGREGDGVIGIIERIHSDLRSWNETLSPELKLVGVVARGRSVLLLHFLYNELHILTTRPSLLLAAKQRTAAFCLSSGNVPKLPAHIEEHISICAHAARRNVALGRQLQSSGWISHHCFTDYHYVFSAAIVLLLNRLVGQETAGDSFVPGPSSMPSKDEDDINFVIALLSSFGERGNEAATESAKIATELSTIVQRMVFARNQSSSAPSPVGYSNHPPSSAVIGGQYPIVGYPGSQFPHQYSVPGSPGRSLAGSPTPLSPGSSGVEEVCAWLQSGHFDR</sequence>
<dbReference type="Pfam" id="PF04082">
    <property type="entry name" value="Fungal_trans"/>
    <property type="match status" value="1"/>
</dbReference>
<dbReference type="SUPFAM" id="SSF57701">
    <property type="entry name" value="Zn2/Cys6 DNA-binding domain"/>
    <property type="match status" value="1"/>
</dbReference>
<dbReference type="Proteomes" id="UP001447188">
    <property type="component" value="Unassembled WGS sequence"/>
</dbReference>
<comment type="caution">
    <text evidence="5">The sequence shown here is derived from an EMBL/GenBank/DDBJ whole genome shotgun (WGS) entry which is preliminary data.</text>
</comment>
<dbReference type="SMART" id="SM00066">
    <property type="entry name" value="GAL4"/>
    <property type="match status" value="1"/>
</dbReference>
<keyword evidence="1" id="KW-0479">Metal-binding</keyword>
<evidence type="ECO:0000313" key="6">
    <source>
        <dbReference type="Proteomes" id="UP001447188"/>
    </source>
</evidence>
<gene>
    <name evidence="5" type="ORF">Q9L58_009886</name>
</gene>
<feature type="region of interest" description="Disordered" evidence="3">
    <location>
        <begin position="790"/>
        <end position="817"/>
    </location>
</feature>
<dbReference type="PROSITE" id="PS50048">
    <property type="entry name" value="ZN2_CY6_FUNGAL_2"/>
    <property type="match status" value="1"/>
</dbReference>
<keyword evidence="2" id="KW-0539">Nucleus</keyword>
<feature type="domain" description="Zn(2)-C6 fungal-type" evidence="4">
    <location>
        <begin position="35"/>
        <end position="64"/>
    </location>
</feature>
<dbReference type="InterPro" id="IPR007219">
    <property type="entry name" value="XnlR_reg_dom"/>
</dbReference>